<feature type="region of interest" description="Disordered" evidence="1">
    <location>
        <begin position="1"/>
        <end position="28"/>
    </location>
</feature>
<protein>
    <submittedName>
        <fullName evidence="2">Uncharacterized protein</fullName>
    </submittedName>
</protein>
<evidence type="ECO:0000313" key="2">
    <source>
        <dbReference type="EMBL" id="GAG76972.1"/>
    </source>
</evidence>
<feature type="non-terminal residue" evidence="2">
    <location>
        <position position="1"/>
    </location>
</feature>
<organism evidence="2">
    <name type="scientific">marine sediment metagenome</name>
    <dbReference type="NCBI Taxonomy" id="412755"/>
    <lineage>
        <taxon>unclassified sequences</taxon>
        <taxon>metagenomes</taxon>
        <taxon>ecological metagenomes</taxon>
    </lineage>
</organism>
<sequence length="92" mass="10288">AKRLQHNAGGGLEPFTITREKPNRKRDDGGVNMIAEILEAHLEMISELIENKQPIPPALIRNVKLAIAQVEEVIPKDKLNDFLNALDKLPTQ</sequence>
<gene>
    <name evidence="2" type="ORF">S01H4_29167</name>
</gene>
<proteinExistence type="predicted"/>
<dbReference type="EMBL" id="BART01014764">
    <property type="protein sequence ID" value="GAG76972.1"/>
    <property type="molecule type" value="Genomic_DNA"/>
</dbReference>
<reference evidence="2" key="1">
    <citation type="journal article" date="2014" name="Front. Microbiol.">
        <title>High frequency of phylogenetically diverse reductive dehalogenase-homologous genes in deep subseafloor sedimentary metagenomes.</title>
        <authorList>
            <person name="Kawai M."/>
            <person name="Futagami T."/>
            <person name="Toyoda A."/>
            <person name="Takaki Y."/>
            <person name="Nishi S."/>
            <person name="Hori S."/>
            <person name="Arai W."/>
            <person name="Tsubouchi T."/>
            <person name="Morono Y."/>
            <person name="Uchiyama I."/>
            <person name="Ito T."/>
            <person name="Fujiyama A."/>
            <person name="Inagaki F."/>
            <person name="Takami H."/>
        </authorList>
    </citation>
    <scope>NUCLEOTIDE SEQUENCE</scope>
    <source>
        <strain evidence="2">Expedition CK06-06</strain>
    </source>
</reference>
<name>X1B6T3_9ZZZZ</name>
<evidence type="ECO:0000256" key="1">
    <source>
        <dbReference type="SAM" id="MobiDB-lite"/>
    </source>
</evidence>
<dbReference type="AlphaFoldDB" id="X1B6T3"/>
<comment type="caution">
    <text evidence="2">The sequence shown here is derived from an EMBL/GenBank/DDBJ whole genome shotgun (WGS) entry which is preliminary data.</text>
</comment>
<accession>X1B6T3</accession>
<feature type="compositionally biased region" description="Basic and acidic residues" evidence="1">
    <location>
        <begin position="18"/>
        <end position="28"/>
    </location>
</feature>